<dbReference type="Pfam" id="PF05137">
    <property type="entry name" value="PilN"/>
    <property type="match status" value="1"/>
</dbReference>
<evidence type="ECO:0000313" key="2">
    <source>
        <dbReference type="EMBL" id="GHD37929.1"/>
    </source>
</evidence>
<feature type="transmembrane region" description="Helical" evidence="1">
    <location>
        <begin position="184"/>
        <end position="208"/>
    </location>
</feature>
<proteinExistence type="predicted"/>
<protein>
    <recommendedName>
        <fullName evidence="4">General secretion pathway protein GspL</fullName>
    </recommendedName>
</protein>
<dbReference type="RefSeq" id="WP_189478411.1">
    <property type="nucleotide sequence ID" value="NZ_BMYM01000003.1"/>
</dbReference>
<sequence length="338" mass="37524">MALDSQQWMLFGYDVRDTGRLWQAAWREFLWSDDSPVRQQLDDVVTLTDGDTKTSYQAGQRIDATTSHLVAVAVPNDLVLERSLELPGAVLPNLESVMALEVSSSSPFSADDTAYGWSRLAGSEDTLNIRLVILSRSAVMTYLAKSHDIHDPGEREVWAQADGHWVMVRGFGEQHRQQSYRRRLIRCGAYVAATALVLLVLLAFNVGFKQFELSRLEAASAELQRDAAPALALRQRLGAVNGTVSEVNRLVSEYPSPHAELARLTALMGDDVFIQQFQMNGREIRLRGRAQDAASVMQLLTEQPEFVSVTAPQAITRISGSSEEQFYLNIQLAGADQK</sequence>
<keyword evidence="1" id="KW-0812">Transmembrane</keyword>
<evidence type="ECO:0000256" key="1">
    <source>
        <dbReference type="SAM" id="Phobius"/>
    </source>
</evidence>
<reference evidence="2" key="1">
    <citation type="journal article" date="2014" name="Int. J. Syst. Evol. Microbiol.">
        <title>Complete genome sequence of Corynebacterium casei LMG S-19264T (=DSM 44701T), isolated from a smear-ripened cheese.</title>
        <authorList>
            <consortium name="US DOE Joint Genome Institute (JGI-PGF)"/>
            <person name="Walter F."/>
            <person name="Albersmeier A."/>
            <person name="Kalinowski J."/>
            <person name="Ruckert C."/>
        </authorList>
    </citation>
    <scope>NUCLEOTIDE SEQUENCE</scope>
    <source>
        <strain evidence="2">KCTC 23430</strain>
    </source>
</reference>
<keyword evidence="1" id="KW-1133">Transmembrane helix</keyword>
<accession>A0A918XMG8</accession>
<gene>
    <name evidence="2" type="ORF">GCM10007053_27620</name>
</gene>
<name>A0A918XMG8_9GAMM</name>
<evidence type="ECO:0000313" key="3">
    <source>
        <dbReference type="Proteomes" id="UP000644693"/>
    </source>
</evidence>
<organism evidence="2 3">
    <name type="scientific">Parahalioglobus pacificus</name>
    <dbReference type="NCBI Taxonomy" id="930806"/>
    <lineage>
        <taxon>Bacteria</taxon>
        <taxon>Pseudomonadati</taxon>
        <taxon>Pseudomonadota</taxon>
        <taxon>Gammaproteobacteria</taxon>
        <taxon>Cellvibrionales</taxon>
        <taxon>Halieaceae</taxon>
        <taxon>Parahalioglobus</taxon>
    </lineage>
</organism>
<dbReference type="Proteomes" id="UP000644693">
    <property type="component" value="Unassembled WGS sequence"/>
</dbReference>
<dbReference type="InterPro" id="IPR052534">
    <property type="entry name" value="Extracell_DNA_Util/SecSys_Comp"/>
</dbReference>
<dbReference type="PANTHER" id="PTHR40278">
    <property type="entry name" value="DNA UTILIZATION PROTEIN HOFN"/>
    <property type="match status" value="1"/>
</dbReference>
<comment type="caution">
    <text evidence="2">The sequence shown here is derived from an EMBL/GenBank/DDBJ whole genome shotgun (WGS) entry which is preliminary data.</text>
</comment>
<dbReference type="AlphaFoldDB" id="A0A918XMG8"/>
<dbReference type="PANTHER" id="PTHR40278:SF1">
    <property type="entry name" value="DNA UTILIZATION PROTEIN HOFN"/>
    <property type="match status" value="1"/>
</dbReference>
<dbReference type="InterPro" id="IPR007813">
    <property type="entry name" value="PilN"/>
</dbReference>
<evidence type="ECO:0008006" key="4">
    <source>
        <dbReference type="Google" id="ProtNLM"/>
    </source>
</evidence>
<dbReference type="EMBL" id="BMYM01000003">
    <property type="protein sequence ID" value="GHD37929.1"/>
    <property type="molecule type" value="Genomic_DNA"/>
</dbReference>
<reference evidence="2" key="2">
    <citation type="submission" date="2020-09" db="EMBL/GenBank/DDBJ databases">
        <authorList>
            <person name="Sun Q."/>
            <person name="Kim S."/>
        </authorList>
    </citation>
    <scope>NUCLEOTIDE SEQUENCE</scope>
    <source>
        <strain evidence="2">KCTC 23430</strain>
    </source>
</reference>
<keyword evidence="3" id="KW-1185">Reference proteome</keyword>
<keyword evidence="1" id="KW-0472">Membrane</keyword>